<dbReference type="Gene3D" id="3.30.710.10">
    <property type="entry name" value="Potassium Channel Kv1.1, Chain A"/>
    <property type="match status" value="1"/>
</dbReference>
<dbReference type="Pfam" id="PF02214">
    <property type="entry name" value="BTB_2"/>
    <property type="match status" value="1"/>
</dbReference>
<sequence>MMSSASSDSTIDIDQENIIKLNVGGELFMTYRSTIMKSDATHLINLVKQTSTRHEIYIDRSSELFQDIMLYIRENAILVKDLKKLQALLKEAIFYNIKSMIDKVQAAIIEAEELQEKQDFKPKVVLKDIRQMYDTFQSSTITKPKYKIIEEKDGVSQDYYLIDIVYIKDINRCFDHGKAYCSCSSSPKLVLIPKNAI</sequence>
<protein>
    <recommendedName>
        <fullName evidence="1">BTB domain-containing protein</fullName>
    </recommendedName>
</protein>
<dbReference type="GO" id="GO:0051260">
    <property type="term" value="P:protein homooligomerization"/>
    <property type="evidence" value="ECO:0007669"/>
    <property type="project" value="InterPro"/>
</dbReference>
<dbReference type="EMBL" id="LN721622">
    <property type="protein sequence ID" value="CEP09452.1"/>
    <property type="molecule type" value="Genomic_DNA"/>
</dbReference>
<dbReference type="OrthoDB" id="10025005at2759"/>
<dbReference type="SUPFAM" id="SSF54695">
    <property type="entry name" value="POZ domain"/>
    <property type="match status" value="1"/>
</dbReference>
<dbReference type="PANTHER" id="PTHR11145">
    <property type="entry name" value="BTB/POZ DOMAIN-CONTAINING ADAPTER FOR CUL3-MEDIATED RHOA DEGRADATION PROTEIN FAMILY MEMBER"/>
    <property type="match status" value="1"/>
</dbReference>
<evidence type="ECO:0000313" key="3">
    <source>
        <dbReference type="Proteomes" id="UP000054107"/>
    </source>
</evidence>
<evidence type="ECO:0000259" key="1">
    <source>
        <dbReference type="SMART" id="SM00225"/>
    </source>
</evidence>
<keyword evidence="3" id="KW-1185">Reference proteome</keyword>
<name>A0A0B7MWI7_9FUNG</name>
<dbReference type="SMART" id="SM00225">
    <property type="entry name" value="BTB"/>
    <property type="match status" value="1"/>
</dbReference>
<dbReference type="InterPro" id="IPR003131">
    <property type="entry name" value="T1-type_BTB"/>
</dbReference>
<feature type="domain" description="BTB" evidence="1">
    <location>
        <begin position="17"/>
        <end position="112"/>
    </location>
</feature>
<dbReference type="STRING" id="35722.A0A0B7MWI7"/>
<dbReference type="PANTHER" id="PTHR11145:SF8">
    <property type="entry name" value="RE57120P"/>
    <property type="match status" value="1"/>
</dbReference>
<dbReference type="Proteomes" id="UP000054107">
    <property type="component" value="Unassembled WGS sequence"/>
</dbReference>
<organism evidence="2 3">
    <name type="scientific">Parasitella parasitica</name>
    <dbReference type="NCBI Taxonomy" id="35722"/>
    <lineage>
        <taxon>Eukaryota</taxon>
        <taxon>Fungi</taxon>
        <taxon>Fungi incertae sedis</taxon>
        <taxon>Mucoromycota</taxon>
        <taxon>Mucoromycotina</taxon>
        <taxon>Mucoromycetes</taxon>
        <taxon>Mucorales</taxon>
        <taxon>Mucorineae</taxon>
        <taxon>Mucoraceae</taxon>
        <taxon>Parasitella</taxon>
    </lineage>
</organism>
<dbReference type="AlphaFoldDB" id="A0A0B7MWI7"/>
<dbReference type="InterPro" id="IPR000210">
    <property type="entry name" value="BTB/POZ_dom"/>
</dbReference>
<proteinExistence type="predicted"/>
<gene>
    <name evidence="2" type="primary">PARPA_02946.1 scaffold 5990</name>
</gene>
<dbReference type="InterPro" id="IPR045068">
    <property type="entry name" value="BACURD1-3"/>
</dbReference>
<accession>A0A0B7MWI7</accession>
<evidence type="ECO:0000313" key="2">
    <source>
        <dbReference type="EMBL" id="CEP09452.1"/>
    </source>
</evidence>
<reference evidence="2 3" key="1">
    <citation type="submission" date="2014-09" db="EMBL/GenBank/DDBJ databases">
        <authorList>
            <person name="Ellenberger Sabrina"/>
        </authorList>
    </citation>
    <scope>NUCLEOTIDE SEQUENCE [LARGE SCALE GENOMIC DNA]</scope>
    <source>
        <strain evidence="2 3">CBS 412.66</strain>
    </source>
</reference>
<dbReference type="InterPro" id="IPR011333">
    <property type="entry name" value="SKP1/BTB/POZ_sf"/>
</dbReference>